<dbReference type="PROSITE" id="PS50932">
    <property type="entry name" value="HTH_LACI_2"/>
    <property type="match status" value="1"/>
</dbReference>
<dbReference type="GO" id="GO:0003700">
    <property type="term" value="F:DNA-binding transcription factor activity"/>
    <property type="evidence" value="ECO:0007669"/>
    <property type="project" value="TreeGrafter"/>
</dbReference>
<dbReference type="GO" id="GO:0000976">
    <property type="term" value="F:transcription cis-regulatory region binding"/>
    <property type="evidence" value="ECO:0007669"/>
    <property type="project" value="TreeGrafter"/>
</dbReference>
<name>A0A6J7SIE6_9ZZZZ</name>
<dbReference type="Pfam" id="PF00356">
    <property type="entry name" value="LacI"/>
    <property type="match status" value="1"/>
</dbReference>
<dbReference type="CDD" id="cd06267">
    <property type="entry name" value="PBP1_LacI_sugar_binding-like"/>
    <property type="match status" value="1"/>
</dbReference>
<dbReference type="SUPFAM" id="SSF47413">
    <property type="entry name" value="lambda repressor-like DNA-binding domains"/>
    <property type="match status" value="1"/>
</dbReference>
<evidence type="ECO:0000313" key="6">
    <source>
        <dbReference type="EMBL" id="CAB5040736.1"/>
    </source>
</evidence>
<evidence type="ECO:0000259" key="4">
    <source>
        <dbReference type="PROSITE" id="PS50932"/>
    </source>
</evidence>
<dbReference type="CDD" id="cd01392">
    <property type="entry name" value="HTH_LacI"/>
    <property type="match status" value="1"/>
</dbReference>
<gene>
    <name evidence="5" type="ORF">UFOPK3752_00791</name>
    <name evidence="6" type="ORF">UFOPK4150_02381</name>
</gene>
<keyword evidence="2" id="KW-0238">DNA-binding</keyword>
<sequence length="343" mass="36400">MRDVAALSGVSLKTVSRVVNDEAGVSEDLVTRVRAAARTLDYQPNVTASNLRRSGGKTQTIGLLLENVANPFSSGLQRAIEDVARERGVLVFAGSVDEDSSRERDLATAFVARRVDGLIIVPAGHDQSYLATERRSGTPMVFVDRAPNHLDADAVLSDNQAGSRAAVTHLIDHGHRRIAYLGDLASISTAVERLAGYTDALDHARVGLDLSIVRQDIRTSDQATAVVIDLLTMPDPPTAVFASQNLVTIGAIRALRSRSQHQSIALVGFDDIPLIDLLNPGVTLVVQDVSGLGATAADLLFRRLDGDNGPAQRCVLPTTLVVGGSGEIRGPYRSPAKPGRVAP</sequence>
<keyword evidence="1" id="KW-0805">Transcription regulation</keyword>
<dbReference type="InterPro" id="IPR010982">
    <property type="entry name" value="Lambda_DNA-bd_dom_sf"/>
</dbReference>
<proteinExistence type="predicted"/>
<evidence type="ECO:0000313" key="5">
    <source>
        <dbReference type="EMBL" id="CAB4936909.1"/>
    </source>
</evidence>
<dbReference type="InterPro" id="IPR046335">
    <property type="entry name" value="LacI/GalR-like_sensor"/>
</dbReference>
<dbReference type="InterPro" id="IPR000843">
    <property type="entry name" value="HTH_LacI"/>
</dbReference>
<evidence type="ECO:0000256" key="3">
    <source>
        <dbReference type="ARBA" id="ARBA00023163"/>
    </source>
</evidence>
<dbReference type="InterPro" id="IPR028082">
    <property type="entry name" value="Peripla_BP_I"/>
</dbReference>
<dbReference type="PANTHER" id="PTHR30146">
    <property type="entry name" value="LACI-RELATED TRANSCRIPTIONAL REPRESSOR"/>
    <property type="match status" value="1"/>
</dbReference>
<organism evidence="6">
    <name type="scientific">freshwater metagenome</name>
    <dbReference type="NCBI Taxonomy" id="449393"/>
    <lineage>
        <taxon>unclassified sequences</taxon>
        <taxon>metagenomes</taxon>
        <taxon>ecological metagenomes</taxon>
    </lineage>
</organism>
<dbReference type="SUPFAM" id="SSF53822">
    <property type="entry name" value="Periplasmic binding protein-like I"/>
    <property type="match status" value="1"/>
</dbReference>
<dbReference type="PANTHER" id="PTHR30146:SF109">
    <property type="entry name" value="HTH-TYPE TRANSCRIPTIONAL REGULATOR GALS"/>
    <property type="match status" value="1"/>
</dbReference>
<feature type="domain" description="HTH lacI-type" evidence="4">
    <location>
        <begin position="1"/>
        <end position="53"/>
    </location>
</feature>
<dbReference type="AlphaFoldDB" id="A0A6J7SIE6"/>
<dbReference type="Pfam" id="PF13377">
    <property type="entry name" value="Peripla_BP_3"/>
    <property type="match status" value="1"/>
</dbReference>
<protein>
    <submittedName>
        <fullName evidence="6">Unannotated protein</fullName>
    </submittedName>
</protein>
<evidence type="ECO:0000256" key="2">
    <source>
        <dbReference type="ARBA" id="ARBA00023125"/>
    </source>
</evidence>
<dbReference type="Gene3D" id="3.40.50.2300">
    <property type="match status" value="2"/>
</dbReference>
<dbReference type="EMBL" id="CAFBND010000023">
    <property type="protein sequence ID" value="CAB4936909.1"/>
    <property type="molecule type" value="Genomic_DNA"/>
</dbReference>
<keyword evidence="3" id="KW-0804">Transcription</keyword>
<reference evidence="6" key="1">
    <citation type="submission" date="2020-05" db="EMBL/GenBank/DDBJ databases">
        <authorList>
            <person name="Chiriac C."/>
            <person name="Salcher M."/>
            <person name="Ghai R."/>
            <person name="Kavagutti S V."/>
        </authorList>
    </citation>
    <scope>NUCLEOTIDE SEQUENCE</scope>
</reference>
<dbReference type="Gene3D" id="1.10.260.40">
    <property type="entry name" value="lambda repressor-like DNA-binding domains"/>
    <property type="match status" value="1"/>
</dbReference>
<evidence type="ECO:0000256" key="1">
    <source>
        <dbReference type="ARBA" id="ARBA00023015"/>
    </source>
</evidence>
<dbReference type="SMART" id="SM00354">
    <property type="entry name" value="HTH_LACI"/>
    <property type="match status" value="1"/>
</dbReference>
<accession>A0A6J7SIE6</accession>
<dbReference type="EMBL" id="CAFBPU010000084">
    <property type="protein sequence ID" value="CAB5040736.1"/>
    <property type="molecule type" value="Genomic_DNA"/>
</dbReference>
<dbReference type="PROSITE" id="PS00356">
    <property type="entry name" value="HTH_LACI_1"/>
    <property type="match status" value="1"/>
</dbReference>